<accession>A0A1B2AC39</accession>
<evidence type="ECO:0000313" key="3">
    <source>
        <dbReference type="Proteomes" id="UP000092932"/>
    </source>
</evidence>
<dbReference type="Proteomes" id="UP000092932">
    <property type="component" value="Chromosome"/>
</dbReference>
<keyword evidence="1" id="KW-0812">Transmembrane</keyword>
<reference evidence="2 3" key="1">
    <citation type="submission" date="2016-07" db="EMBL/GenBank/DDBJ databases">
        <title>Complete genome sequence of Altererythrobacter dongtanensis KCTC 22672, a type strain with esterase isolated from tidal flat.</title>
        <authorList>
            <person name="Cheng H."/>
            <person name="Wu Y.-H."/>
            <person name="Zhou P."/>
            <person name="Huo Y.-Y."/>
            <person name="Wang C.-S."/>
            <person name="Xu X.-W."/>
        </authorList>
    </citation>
    <scope>NUCLEOTIDE SEQUENCE [LARGE SCALE GENOMIC DNA]</scope>
    <source>
        <strain evidence="2 3">KCTC 22672</strain>
    </source>
</reference>
<gene>
    <name evidence="2" type="ORF">A6F68_01096</name>
</gene>
<evidence type="ECO:0000313" key="2">
    <source>
        <dbReference type="EMBL" id="ANY19615.1"/>
    </source>
</evidence>
<feature type="transmembrane region" description="Helical" evidence="1">
    <location>
        <begin position="25"/>
        <end position="47"/>
    </location>
</feature>
<keyword evidence="3" id="KW-1185">Reference proteome</keyword>
<evidence type="ECO:0000256" key="1">
    <source>
        <dbReference type="SAM" id="Phobius"/>
    </source>
</evidence>
<dbReference type="EMBL" id="CP016591">
    <property type="protein sequence ID" value="ANY19615.1"/>
    <property type="molecule type" value="Genomic_DNA"/>
</dbReference>
<dbReference type="AlphaFoldDB" id="A0A1B2AC39"/>
<sequence>MAVPNLSRSLMAGNSGWLVEGGGYAITYFAVSAIILTGLALCLMAGVGNHETKTAIA</sequence>
<keyword evidence="1" id="KW-0472">Membrane</keyword>
<name>A0A1B2AC39_9SPHN</name>
<dbReference type="KEGG" id="ado:A6F68_01096"/>
<dbReference type="STRING" id="692370.A6F68_01096"/>
<organism evidence="2 3">
    <name type="scientific">Tsuneonella dongtanensis</name>
    <dbReference type="NCBI Taxonomy" id="692370"/>
    <lineage>
        <taxon>Bacteria</taxon>
        <taxon>Pseudomonadati</taxon>
        <taxon>Pseudomonadota</taxon>
        <taxon>Alphaproteobacteria</taxon>
        <taxon>Sphingomonadales</taxon>
        <taxon>Erythrobacteraceae</taxon>
        <taxon>Tsuneonella</taxon>
    </lineage>
</organism>
<proteinExistence type="predicted"/>
<keyword evidence="1" id="KW-1133">Transmembrane helix</keyword>
<protein>
    <submittedName>
        <fullName evidence="2">Uncharacterized protein</fullName>
    </submittedName>
</protein>